<reference evidence="14" key="2">
    <citation type="submission" date="2013-10" db="EMBL/GenBank/DDBJ databases">
        <authorList>
            <person name="Aslett M."/>
        </authorList>
    </citation>
    <scope>NUCLEOTIDE SEQUENCE [LARGE SCALE GENOMIC DNA]</scope>
    <source>
        <strain evidence="14">Houghton</strain>
    </source>
</reference>
<keyword evidence="5" id="KW-0732">Signal</keyword>
<dbReference type="VEuPathDB" id="ToxoDB:EBH_0086620"/>
<keyword evidence="9" id="KW-1015">Disulfide bond</keyword>
<sequence>MRNFTLQAVGCLAQGTSTVETVCGSSGCSQRLIIELEVNNLDKLQFQWEAGDINERSPRKSDAGNAGVVVTVQKTAVSYSYGLTYVKAVPYNWVEFAHRAGLWQVKNGGETFCSETTAIWQNPRSLPDEILPRGRISMVPYAEGPPNPSSLSDEEYKAECKKKISEGSYPENFDCSQRLHTEAGMADAILELSDATKVARDSTFDVTARLMSSEMPDAPDPNVKGKYVFLPTAPSTNAWVQESRITEGCSDSDDLEAWGVSETDNPDLARLCKSGSPFCNPKSCLRHMIVLDEKHVTIDGSTCDLPGVSLQQWGREGFCDYAAGSCFAKNLKWFQEYNEAATQAGQPPPYALDYPPGNFPRYHAGLENANESIDISHAGPFELHRLAFAYPGNHKSTVRIEMNAGLIRWIQSSSPGQITSIAPPAPRECDNAQTFGCPLKVYVLNSGTVDATFYLELPYCTEHGSDEPTDKLDPVSAVQRNVRAGSSEAFDLTLRLTAVVQEFDFNCVMKLYDSELNQLDIKAFDLLTGKAADLPPAVTNPTGEVTVVEPPEDTRNWFQKLMNVVPNDGECDCAFWNILCLPADWNDCFGSLKKALKTVLLAGITLVALFLLWPVIKPLMKVLCKCACIPFKCLKSVGRHRKTLRQAKKLRKKEAKKLAKEQRRMEQKADEMSVEGRKKPSSECYSEESSSAISSATEGGGSAPSSEAVSSATYTASGRRKTSNEEYADVGNGSNARESASNTQYSSGCSNAYKTQK</sequence>
<gene>
    <name evidence="14" type="ORF">EBH_0086620</name>
</gene>
<dbReference type="InterPro" id="IPR018928">
    <property type="entry name" value="HAP2/GCS1_dom"/>
</dbReference>
<keyword evidence="7" id="KW-0446">Lipid-binding</keyword>
<dbReference type="Pfam" id="PF10699">
    <property type="entry name" value="HAP2-GCS1"/>
    <property type="match status" value="1"/>
</dbReference>
<feature type="compositionally biased region" description="Low complexity" evidence="11">
    <location>
        <begin position="682"/>
        <end position="697"/>
    </location>
</feature>
<feature type="transmembrane region" description="Helical" evidence="12">
    <location>
        <begin position="598"/>
        <end position="616"/>
    </location>
</feature>
<name>U6LNM2_9EIME</name>
<evidence type="ECO:0000256" key="2">
    <source>
        <dbReference type="ARBA" id="ARBA00010929"/>
    </source>
</evidence>
<dbReference type="GO" id="GO:0007338">
    <property type="term" value="P:single fertilization"/>
    <property type="evidence" value="ECO:0007669"/>
    <property type="project" value="UniProtKB-KW"/>
</dbReference>
<evidence type="ECO:0000259" key="13">
    <source>
        <dbReference type="Pfam" id="PF10699"/>
    </source>
</evidence>
<keyword evidence="15" id="KW-1185">Reference proteome</keyword>
<evidence type="ECO:0000256" key="10">
    <source>
        <dbReference type="ARBA" id="ARBA00023279"/>
    </source>
</evidence>
<reference evidence="14" key="1">
    <citation type="submission" date="2013-10" db="EMBL/GenBank/DDBJ databases">
        <title>Genomic analysis of the causative agents of coccidiosis in chickens.</title>
        <authorList>
            <person name="Reid A.J."/>
            <person name="Blake D."/>
            <person name="Billington K."/>
            <person name="Browne H."/>
            <person name="Dunn M."/>
            <person name="Hung S."/>
            <person name="Kawahara F."/>
            <person name="Miranda-Saavedra D."/>
            <person name="Mourier T."/>
            <person name="Nagra H."/>
            <person name="Otto T.D."/>
            <person name="Rawlings N."/>
            <person name="Sanchez A."/>
            <person name="Sanders M."/>
            <person name="Subramaniam C."/>
            <person name="Tay Y."/>
            <person name="Dear P."/>
            <person name="Doerig C."/>
            <person name="Gruber A."/>
            <person name="Parkinson J."/>
            <person name="Shirley M."/>
            <person name="Wan K.L."/>
            <person name="Berriman M."/>
            <person name="Tomley F."/>
            <person name="Pain A."/>
        </authorList>
    </citation>
    <scope>NUCLEOTIDE SEQUENCE [LARGE SCALE GENOMIC DNA]</scope>
    <source>
        <strain evidence="14">Houghton</strain>
    </source>
</reference>
<evidence type="ECO:0000256" key="11">
    <source>
        <dbReference type="SAM" id="MobiDB-lite"/>
    </source>
</evidence>
<dbReference type="OrthoDB" id="339716at2759"/>
<keyword evidence="10" id="KW-0278">Fertilization</keyword>
<comment type="subcellular location">
    <subcellularLocation>
        <location evidence="1">Cell membrane</location>
        <topology evidence="1">Single-pass type I membrane protein</topology>
    </subcellularLocation>
</comment>
<evidence type="ECO:0000256" key="4">
    <source>
        <dbReference type="ARBA" id="ARBA00022692"/>
    </source>
</evidence>
<dbReference type="InterPro" id="IPR040326">
    <property type="entry name" value="HAP2/GCS1"/>
</dbReference>
<evidence type="ECO:0000256" key="8">
    <source>
        <dbReference type="ARBA" id="ARBA00023136"/>
    </source>
</evidence>
<dbReference type="EMBL" id="HG712467">
    <property type="protein sequence ID" value="CDJ50873.1"/>
    <property type="molecule type" value="Genomic_DNA"/>
</dbReference>
<feature type="region of interest" description="Disordered" evidence="11">
    <location>
        <begin position="650"/>
        <end position="757"/>
    </location>
</feature>
<dbReference type="AlphaFoldDB" id="U6LNM2"/>
<dbReference type="GO" id="GO:0008289">
    <property type="term" value="F:lipid binding"/>
    <property type="evidence" value="ECO:0007669"/>
    <property type="project" value="UniProtKB-KW"/>
</dbReference>
<feature type="compositionally biased region" description="Polar residues" evidence="11">
    <location>
        <begin position="704"/>
        <end position="716"/>
    </location>
</feature>
<evidence type="ECO:0000256" key="7">
    <source>
        <dbReference type="ARBA" id="ARBA00023121"/>
    </source>
</evidence>
<evidence type="ECO:0000256" key="1">
    <source>
        <dbReference type="ARBA" id="ARBA00004251"/>
    </source>
</evidence>
<proteinExistence type="inferred from homology"/>
<evidence type="ECO:0000256" key="6">
    <source>
        <dbReference type="ARBA" id="ARBA00022989"/>
    </source>
</evidence>
<keyword evidence="3" id="KW-1003">Cell membrane</keyword>
<evidence type="ECO:0000256" key="3">
    <source>
        <dbReference type="ARBA" id="ARBA00022475"/>
    </source>
</evidence>
<evidence type="ECO:0000313" key="15">
    <source>
        <dbReference type="Proteomes" id="UP000030750"/>
    </source>
</evidence>
<protein>
    <recommendedName>
        <fullName evidence="13">Generative cell specific-1/HAP2 domain-containing protein</fullName>
    </recommendedName>
</protein>
<dbReference type="Proteomes" id="UP000030750">
    <property type="component" value="Unassembled WGS sequence"/>
</dbReference>
<dbReference type="PANTHER" id="PTHR31764">
    <property type="entry name" value="PROTEIN HAPLESS 2"/>
    <property type="match status" value="1"/>
</dbReference>
<organism evidence="14 15">
    <name type="scientific">Eimeria brunetti</name>
    <dbReference type="NCBI Taxonomy" id="51314"/>
    <lineage>
        <taxon>Eukaryota</taxon>
        <taxon>Sar</taxon>
        <taxon>Alveolata</taxon>
        <taxon>Apicomplexa</taxon>
        <taxon>Conoidasida</taxon>
        <taxon>Coccidia</taxon>
        <taxon>Eucoccidiorida</taxon>
        <taxon>Eimeriorina</taxon>
        <taxon>Eimeriidae</taxon>
        <taxon>Eimeria</taxon>
    </lineage>
</organism>
<evidence type="ECO:0000256" key="5">
    <source>
        <dbReference type="ARBA" id="ARBA00022729"/>
    </source>
</evidence>
<feature type="compositionally biased region" description="Basic and acidic residues" evidence="11">
    <location>
        <begin position="656"/>
        <end position="681"/>
    </location>
</feature>
<evidence type="ECO:0000256" key="9">
    <source>
        <dbReference type="ARBA" id="ARBA00023157"/>
    </source>
</evidence>
<keyword evidence="4 12" id="KW-0812">Transmembrane</keyword>
<keyword evidence="8 12" id="KW-0472">Membrane</keyword>
<evidence type="ECO:0000313" key="14">
    <source>
        <dbReference type="EMBL" id="CDJ50873.1"/>
    </source>
</evidence>
<dbReference type="GO" id="GO:0005886">
    <property type="term" value="C:plasma membrane"/>
    <property type="evidence" value="ECO:0007669"/>
    <property type="project" value="UniProtKB-SubCell"/>
</dbReference>
<comment type="similarity">
    <text evidence="2">Belongs to the HAP2/GCS1 family.</text>
</comment>
<dbReference type="PANTHER" id="PTHR31764:SF0">
    <property type="entry name" value="GENERATIVE CELL SPECIFIC-1_HAP2 DOMAIN-CONTAINING PROTEIN"/>
    <property type="match status" value="1"/>
</dbReference>
<evidence type="ECO:0000256" key="12">
    <source>
        <dbReference type="SAM" id="Phobius"/>
    </source>
</evidence>
<feature type="domain" description="Generative cell specific-1/HAP2" evidence="13">
    <location>
        <begin position="187"/>
        <end position="527"/>
    </location>
</feature>
<accession>U6LNM2</accession>
<keyword evidence="6 12" id="KW-1133">Transmembrane helix</keyword>
<feature type="compositionally biased region" description="Polar residues" evidence="11">
    <location>
        <begin position="732"/>
        <end position="757"/>
    </location>
</feature>